<dbReference type="Pfam" id="PF00389">
    <property type="entry name" value="2-Hacid_dh"/>
    <property type="match status" value="1"/>
</dbReference>
<dbReference type="CDD" id="cd12156">
    <property type="entry name" value="HPPR"/>
    <property type="match status" value="1"/>
</dbReference>
<reference evidence="6 7" key="1">
    <citation type="submission" date="2022-06" db="EMBL/GenBank/DDBJ databases">
        <title>Endosaccharibacter gen. nov., sp. nov., endophytic bacteria isolated from sugarcane.</title>
        <authorList>
            <person name="Pitiwittayakul N."/>
            <person name="Yukphan P."/>
            <person name="Charoenyingcharoen P."/>
            <person name="Tanasupawat S."/>
        </authorList>
    </citation>
    <scope>NUCLEOTIDE SEQUENCE [LARGE SCALE GENOMIC DNA]</scope>
    <source>
        <strain evidence="6 7">KSS8</strain>
    </source>
</reference>
<accession>A0ABT1W6L0</accession>
<sequence>MSPPVILQLSPMLPAIEDALRARYTVLRMPSRHASEAERTRWLETEGPSVRVVLTGGHLGIDTELARRLPNLGLVAVNGAGYDRIDLDAMRALGVVVSNTPDVLTDDVADLAIALMLNVLRALPAAEALVRRGDWPQQHPPLGRRASGLNYGVVGLGRIGQAIARRLAGFGGRIAYTGPNRKASEHRFHERLIDLARESDVLFIANAATAATRGMVDRPILDALGPRGVLINVGRGSVVDEPAMIAALADGRLGGAGLDVFANEPNVPERLRTLPNVALSPHIGSATVETRAAMGQLMLDNVDAFLTGRPLPSRIN</sequence>
<dbReference type="RefSeq" id="WP_422863967.1">
    <property type="nucleotide sequence ID" value="NZ_JAMSKV010000006.1"/>
</dbReference>
<gene>
    <name evidence="6" type="ORF">NFI95_08475</name>
</gene>
<evidence type="ECO:0000313" key="7">
    <source>
        <dbReference type="Proteomes" id="UP001524587"/>
    </source>
</evidence>
<name>A0ABT1W6L0_9PROT</name>
<evidence type="ECO:0000256" key="1">
    <source>
        <dbReference type="ARBA" id="ARBA00023002"/>
    </source>
</evidence>
<dbReference type="Proteomes" id="UP001524587">
    <property type="component" value="Unassembled WGS sequence"/>
</dbReference>
<protein>
    <submittedName>
        <fullName evidence="6">2-hydroxyacid dehydrogenase</fullName>
    </submittedName>
</protein>
<dbReference type="InterPro" id="IPR036291">
    <property type="entry name" value="NAD(P)-bd_dom_sf"/>
</dbReference>
<proteinExistence type="inferred from homology"/>
<dbReference type="EMBL" id="JAMSKV010000006">
    <property type="protein sequence ID" value="MCQ8278487.1"/>
    <property type="molecule type" value="Genomic_DNA"/>
</dbReference>
<dbReference type="InterPro" id="IPR006140">
    <property type="entry name" value="D-isomer_DH_NAD-bd"/>
</dbReference>
<dbReference type="PANTHER" id="PTHR10996">
    <property type="entry name" value="2-HYDROXYACID DEHYDROGENASE-RELATED"/>
    <property type="match status" value="1"/>
</dbReference>
<keyword evidence="2" id="KW-0520">NAD</keyword>
<dbReference type="Gene3D" id="3.40.50.720">
    <property type="entry name" value="NAD(P)-binding Rossmann-like Domain"/>
    <property type="match status" value="2"/>
</dbReference>
<comment type="caution">
    <text evidence="6">The sequence shown here is derived from an EMBL/GenBank/DDBJ whole genome shotgun (WGS) entry which is preliminary data.</text>
</comment>
<evidence type="ECO:0000313" key="6">
    <source>
        <dbReference type="EMBL" id="MCQ8278487.1"/>
    </source>
</evidence>
<dbReference type="SUPFAM" id="SSF51735">
    <property type="entry name" value="NAD(P)-binding Rossmann-fold domains"/>
    <property type="match status" value="1"/>
</dbReference>
<dbReference type="SUPFAM" id="SSF52283">
    <property type="entry name" value="Formate/glycerate dehydrogenase catalytic domain-like"/>
    <property type="match status" value="1"/>
</dbReference>
<dbReference type="InterPro" id="IPR006139">
    <property type="entry name" value="D-isomer_2_OHA_DH_cat_dom"/>
</dbReference>
<evidence type="ECO:0000259" key="4">
    <source>
        <dbReference type="Pfam" id="PF00389"/>
    </source>
</evidence>
<dbReference type="Pfam" id="PF02826">
    <property type="entry name" value="2-Hacid_dh_C"/>
    <property type="match status" value="1"/>
</dbReference>
<feature type="domain" description="D-isomer specific 2-hydroxyacid dehydrogenase NAD-binding" evidence="5">
    <location>
        <begin position="113"/>
        <end position="284"/>
    </location>
</feature>
<dbReference type="InterPro" id="IPR050223">
    <property type="entry name" value="D-isomer_2-hydroxyacid_DH"/>
</dbReference>
<comment type="similarity">
    <text evidence="3">Belongs to the D-isomer specific 2-hydroxyacid dehydrogenase family.</text>
</comment>
<dbReference type="PANTHER" id="PTHR10996:SF178">
    <property type="entry name" value="2-HYDROXYACID DEHYDROGENASE YGL185C-RELATED"/>
    <property type="match status" value="1"/>
</dbReference>
<organism evidence="6 7">
    <name type="scientific">Endosaccharibacter trunci</name>
    <dbReference type="NCBI Taxonomy" id="2812733"/>
    <lineage>
        <taxon>Bacteria</taxon>
        <taxon>Pseudomonadati</taxon>
        <taxon>Pseudomonadota</taxon>
        <taxon>Alphaproteobacteria</taxon>
        <taxon>Acetobacterales</taxon>
        <taxon>Acetobacteraceae</taxon>
        <taxon>Endosaccharibacter</taxon>
    </lineage>
</organism>
<evidence type="ECO:0000259" key="5">
    <source>
        <dbReference type="Pfam" id="PF02826"/>
    </source>
</evidence>
<evidence type="ECO:0000256" key="2">
    <source>
        <dbReference type="ARBA" id="ARBA00023027"/>
    </source>
</evidence>
<evidence type="ECO:0000256" key="3">
    <source>
        <dbReference type="RuleBase" id="RU003719"/>
    </source>
</evidence>
<keyword evidence="7" id="KW-1185">Reference proteome</keyword>
<feature type="domain" description="D-isomer specific 2-hydroxyacid dehydrogenase catalytic" evidence="4">
    <location>
        <begin position="48"/>
        <end position="316"/>
    </location>
</feature>
<keyword evidence="1 3" id="KW-0560">Oxidoreductase</keyword>